<keyword evidence="1" id="KW-0472">Membrane</keyword>
<evidence type="ECO:0000313" key="3">
    <source>
        <dbReference type="Proteomes" id="UP001054945"/>
    </source>
</evidence>
<keyword evidence="1" id="KW-0812">Transmembrane</keyword>
<evidence type="ECO:0000313" key="2">
    <source>
        <dbReference type="EMBL" id="GIY91831.1"/>
    </source>
</evidence>
<proteinExistence type="predicted"/>
<evidence type="ECO:0000256" key="1">
    <source>
        <dbReference type="SAM" id="Phobius"/>
    </source>
</evidence>
<dbReference type="AlphaFoldDB" id="A0AAV4XCY8"/>
<gene>
    <name evidence="2" type="ORF">CEXT_769211</name>
</gene>
<feature type="transmembrane region" description="Helical" evidence="1">
    <location>
        <begin position="12"/>
        <end position="30"/>
    </location>
</feature>
<name>A0AAV4XCY8_CAEEX</name>
<dbReference type="EMBL" id="BPLR01000058">
    <property type="protein sequence ID" value="GIY91831.1"/>
    <property type="molecule type" value="Genomic_DNA"/>
</dbReference>
<sequence length="74" mass="8281">MEVTQPPGYKFILTITLPPCVLLSGHAAVVRRHFYIRFGRWCKRFASASSPSRRPVGGKIVISLETTLILILGR</sequence>
<keyword evidence="1" id="KW-1133">Transmembrane helix</keyword>
<keyword evidence="3" id="KW-1185">Reference proteome</keyword>
<reference evidence="2 3" key="1">
    <citation type="submission" date="2021-06" db="EMBL/GenBank/DDBJ databases">
        <title>Caerostris extrusa draft genome.</title>
        <authorList>
            <person name="Kono N."/>
            <person name="Arakawa K."/>
        </authorList>
    </citation>
    <scope>NUCLEOTIDE SEQUENCE [LARGE SCALE GENOMIC DNA]</scope>
</reference>
<comment type="caution">
    <text evidence="2">The sequence shown here is derived from an EMBL/GenBank/DDBJ whole genome shotgun (WGS) entry which is preliminary data.</text>
</comment>
<organism evidence="2 3">
    <name type="scientific">Caerostris extrusa</name>
    <name type="common">Bark spider</name>
    <name type="synonym">Caerostris bankana</name>
    <dbReference type="NCBI Taxonomy" id="172846"/>
    <lineage>
        <taxon>Eukaryota</taxon>
        <taxon>Metazoa</taxon>
        <taxon>Ecdysozoa</taxon>
        <taxon>Arthropoda</taxon>
        <taxon>Chelicerata</taxon>
        <taxon>Arachnida</taxon>
        <taxon>Araneae</taxon>
        <taxon>Araneomorphae</taxon>
        <taxon>Entelegynae</taxon>
        <taxon>Araneoidea</taxon>
        <taxon>Araneidae</taxon>
        <taxon>Caerostris</taxon>
    </lineage>
</organism>
<protein>
    <submittedName>
        <fullName evidence="2">Uncharacterized protein</fullName>
    </submittedName>
</protein>
<dbReference type="Proteomes" id="UP001054945">
    <property type="component" value="Unassembled WGS sequence"/>
</dbReference>
<accession>A0AAV4XCY8</accession>